<evidence type="ECO:0008006" key="8">
    <source>
        <dbReference type="Google" id="ProtNLM"/>
    </source>
</evidence>
<feature type="coiled-coil region" evidence="2">
    <location>
        <begin position="237"/>
        <end position="271"/>
    </location>
</feature>
<evidence type="ECO:0000313" key="7">
    <source>
        <dbReference type="Proteomes" id="UP000184330"/>
    </source>
</evidence>
<dbReference type="InterPro" id="IPR056884">
    <property type="entry name" value="NPHP3-like_N"/>
</dbReference>
<evidence type="ECO:0000256" key="2">
    <source>
        <dbReference type="SAM" id="Coils"/>
    </source>
</evidence>
<dbReference type="PANTHER" id="PTHR10039">
    <property type="entry name" value="AMELOGENIN"/>
    <property type="match status" value="1"/>
</dbReference>
<dbReference type="AlphaFoldDB" id="A0A1L7XCH6"/>
<evidence type="ECO:0000259" key="4">
    <source>
        <dbReference type="Pfam" id="PF24809"/>
    </source>
</evidence>
<keyword evidence="7" id="KW-1185">Reference proteome</keyword>
<evidence type="ECO:0000256" key="3">
    <source>
        <dbReference type="SAM" id="MobiDB-lite"/>
    </source>
</evidence>
<dbReference type="InterPro" id="IPR056125">
    <property type="entry name" value="DUF7708"/>
</dbReference>
<proteinExistence type="predicted"/>
<keyword evidence="2" id="KW-0175">Coiled coil</keyword>
<dbReference type="PANTHER" id="PTHR10039:SF14">
    <property type="entry name" value="NACHT DOMAIN-CONTAINING PROTEIN"/>
    <property type="match status" value="1"/>
</dbReference>
<sequence>MASTAAAQATSEGDAGPKELFQRVFTTFRNSLTEDEKREFQAYPDSVSMLASVKQVFENHPLRRSQLGRLFQKLGDLAGRLAPYFETVNTLVSSHPEYAALVWGTLRFLFTLGAQYVGFIEKLAEMFEKITSTLPRVEEYVSVLKARSEKLAQPLPSRLTMALACMYVDLTQCCQHICKLFVDRRGSRFRAMIIIKDLCWQPFDIRFNDFLRSFNQHTISLGLELALNHASNVVQEFDLLQEKVGQTEQLMQTLRSEISSAEHARREKEENIAANESMRRLLAWIKPPDWHESFDDASKRLSGTCQWVFDEPHYKTWEGQDPNGSDNCQLLLVQGKPGYGKTHLCASLIERLKYRIEFDKTMPSEVGDDSRLAFYFLDKRQPQTHNSIGSFRSILAQLLQANKEDRHLLDLACFAMGESVHPEAVAALGATKDEVLSLITIILQRLDGMTLVFDGDPGSTNSRIVLFCRPDLDIPRVLFDKASRIRLSSQHNLADITAFMLYNLERLVDDGLLECHIDLRSLATSVLSRADGMFLWIRLLIDYLRNTFTLDDRMDVLSNPIHLEGLDQLYHATLQRLQQRLPVNARETVQSAFAFVAGALRPLHVDEFRAAITIAPNKNASSKNTIPNIEHVLTRMSGALLELASDCTYSFEFWAEHCTIGLDSFAVKIEGPETSTLLLLIQQIGEFICSKDRVTTWLEASWLFGLPPELSTLVSSLGQLLLLGFGFKGQSEIWNRSISNFTPSDFWVKTPGAAWKHLKGAVQEQDKAILVESRTLEGSMELGLIKVLVPRDILDLSQYNSRCTLGWRASYEVWSLRTFQVLFRLSLDIAPEKVQKLIDTGSIGYMEDSVPRLKELEFHFPVAFGPNFRSVLILDYLIHIQELQESEIGPDLTMNCRFNVVDIAGNGYGAPPETEKYLLADDAYSLLLSPRTGGAMVSTRKGVIGMPGTELPALQTSNDIVVGRNKGGLNEASVLRQYSDSVVLQTIVEDGTARQAQLSRVPRELHSNEPVLLRGTDHRYYMDIMTRITWIKPPQPLYSFEEVVKDENPVLLERSTETIPQISTRQQIQLPGGDSDGKQNIRSSADSQDLTKRRF</sequence>
<dbReference type="EMBL" id="FJOG01000021">
    <property type="protein sequence ID" value="CZR62722.1"/>
    <property type="molecule type" value="Genomic_DNA"/>
</dbReference>
<dbReference type="Pfam" id="PF24883">
    <property type="entry name" value="NPHP3_N"/>
    <property type="match status" value="1"/>
</dbReference>
<dbReference type="OrthoDB" id="3550462at2759"/>
<evidence type="ECO:0000259" key="5">
    <source>
        <dbReference type="Pfam" id="PF24883"/>
    </source>
</evidence>
<accession>A0A1L7XCH6</accession>
<evidence type="ECO:0000256" key="1">
    <source>
        <dbReference type="ARBA" id="ARBA00022737"/>
    </source>
</evidence>
<dbReference type="InterPro" id="IPR027417">
    <property type="entry name" value="P-loop_NTPase"/>
</dbReference>
<protein>
    <recommendedName>
        <fullName evidence="8">NACHT domain-containing protein</fullName>
    </recommendedName>
</protein>
<organism evidence="6 7">
    <name type="scientific">Phialocephala subalpina</name>
    <dbReference type="NCBI Taxonomy" id="576137"/>
    <lineage>
        <taxon>Eukaryota</taxon>
        <taxon>Fungi</taxon>
        <taxon>Dikarya</taxon>
        <taxon>Ascomycota</taxon>
        <taxon>Pezizomycotina</taxon>
        <taxon>Leotiomycetes</taxon>
        <taxon>Helotiales</taxon>
        <taxon>Mollisiaceae</taxon>
        <taxon>Phialocephala</taxon>
        <taxon>Phialocephala fortinii species complex</taxon>
    </lineage>
</organism>
<gene>
    <name evidence="6" type="ORF">PAC_12619</name>
</gene>
<feature type="region of interest" description="Disordered" evidence="3">
    <location>
        <begin position="1062"/>
        <end position="1095"/>
    </location>
</feature>
<feature type="compositionally biased region" description="Polar residues" evidence="3">
    <location>
        <begin position="1078"/>
        <end position="1088"/>
    </location>
</feature>
<reference evidence="6 7" key="1">
    <citation type="submission" date="2016-03" db="EMBL/GenBank/DDBJ databases">
        <authorList>
            <person name="Ploux O."/>
        </authorList>
    </citation>
    <scope>NUCLEOTIDE SEQUENCE [LARGE SCALE GENOMIC DNA]</scope>
    <source>
        <strain evidence="6 7">UAMH 11012</strain>
    </source>
</reference>
<feature type="domain" description="DUF7708" evidence="4">
    <location>
        <begin position="75"/>
        <end position="145"/>
    </location>
</feature>
<name>A0A1L7XCH6_9HELO</name>
<feature type="domain" description="Nephrocystin 3-like N-terminal" evidence="5">
    <location>
        <begin position="303"/>
        <end position="413"/>
    </location>
</feature>
<dbReference type="Pfam" id="PF24809">
    <property type="entry name" value="DUF7708"/>
    <property type="match status" value="1"/>
</dbReference>
<dbReference type="SUPFAM" id="SSF52540">
    <property type="entry name" value="P-loop containing nucleoside triphosphate hydrolases"/>
    <property type="match status" value="1"/>
</dbReference>
<evidence type="ECO:0000313" key="6">
    <source>
        <dbReference type="EMBL" id="CZR62722.1"/>
    </source>
</evidence>
<keyword evidence="1" id="KW-0677">Repeat</keyword>
<dbReference type="Proteomes" id="UP000184330">
    <property type="component" value="Unassembled WGS sequence"/>
</dbReference>